<dbReference type="RefSeq" id="XP_067548873.1">
    <property type="nucleotide sequence ID" value="XM_067690404.1"/>
</dbReference>
<organism evidence="1 2">
    <name type="scientific">Candida metapsilosis</name>
    <dbReference type="NCBI Taxonomy" id="273372"/>
    <lineage>
        <taxon>Eukaryota</taxon>
        <taxon>Fungi</taxon>
        <taxon>Dikarya</taxon>
        <taxon>Ascomycota</taxon>
        <taxon>Saccharomycotina</taxon>
        <taxon>Pichiomycetes</taxon>
        <taxon>Debaryomycetaceae</taxon>
        <taxon>Candida/Lodderomyces clade</taxon>
        <taxon>Candida</taxon>
    </lineage>
</organism>
<dbReference type="GeneID" id="93650266"/>
<sequence>MGDADATTDVNSKPDPDGWLKYYEPKYVEEVNIFPNITVFNRKLYTFGPSDGEAYIKFKSYDKSITSYDDLCFLDTKTCGFRIDEDRYIVTLHVGDKWAVIGELSERYITKNELNSYGTPVRTIGDKQMASLKELYNPKDYISAKELCDCAYDRIKNNFDNYYKHIQQGNA</sequence>
<dbReference type="AlphaFoldDB" id="A0A8H7ZD72"/>
<protein>
    <submittedName>
        <fullName evidence="1">Uncharacterized protein</fullName>
    </submittedName>
</protein>
<evidence type="ECO:0000313" key="2">
    <source>
        <dbReference type="Proteomes" id="UP000669133"/>
    </source>
</evidence>
<dbReference type="EMBL" id="JAEOAQ010000002">
    <property type="protein sequence ID" value="KAG5419757.1"/>
    <property type="molecule type" value="Genomic_DNA"/>
</dbReference>
<accession>A0A8H7ZD72</accession>
<reference evidence="1 2" key="1">
    <citation type="submission" date="2020-12" db="EMBL/GenBank/DDBJ databases">
        <title>Effect of drift, selection, and recombination on the evolution of hybrid genomes in Candida yeast pathogens.</title>
        <authorList>
            <person name="Mixao V."/>
            <person name="Ksiezopolska E."/>
            <person name="Saus E."/>
            <person name="Boekhout T."/>
            <person name="Gacser A."/>
            <person name="Gabaldon T."/>
        </authorList>
    </citation>
    <scope>NUCLEOTIDE SEQUENCE [LARGE SCALE GENOMIC DNA]</scope>
    <source>
        <strain evidence="1 2">BP57</strain>
    </source>
</reference>
<keyword evidence="2" id="KW-1185">Reference proteome</keyword>
<evidence type="ECO:0000313" key="1">
    <source>
        <dbReference type="EMBL" id="KAG5419757.1"/>
    </source>
</evidence>
<dbReference type="Proteomes" id="UP000669133">
    <property type="component" value="Unassembled WGS sequence"/>
</dbReference>
<name>A0A8H7ZD72_9ASCO</name>
<gene>
    <name evidence="1" type="ORF">I9W82_001637</name>
</gene>
<comment type="caution">
    <text evidence="1">The sequence shown here is derived from an EMBL/GenBank/DDBJ whole genome shotgun (WGS) entry which is preliminary data.</text>
</comment>
<proteinExistence type="predicted"/>
<dbReference type="OrthoDB" id="4091104at2759"/>